<keyword evidence="1" id="KW-1133">Transmembrane helix</keyword>
<comment type="caution">
    <text evidence="2">The sequence shown here is derived from an EMBL/GenBank/DDBJ whole genome shotgun (WGS) entry which is preliminary data.</text>
</comment>
<dbReference type="EMBL" id="JBJVNW010000004">
    <property type="protein sequence ID" value="MFM9517637.1"/>
    <property type="molecule type" value="Genomic_DNA"/>
</dbReference>
<evidence type="ECO:0000313" key="3">
    <source>
        <dbReference type="Proteomes" id="UP001631987"/>
    </source>
</evidence>
<proteinExistence type="predicted"/>
<keyword evidence="1" id="KW-0472">Membrane</keyword>
<keyword evidence="3" id="KW-1185">Reference proteome</keyword>
<evidence type="ECO:0000313" key="2">
    <source>
        <dbReference type="EMBL" id="MFM9517637.1"/>
    </source>
</evidence>
<accession>A0ABW9H6B3</accession>
<keyword evidence="1" id="KW-0812">Transmembrane</keyword>
<protein>
    <submittedName>
        <fullName evidence="2">Uncharacterized protein</fullName>
    </submittedName>
</protein>
<organism evidence="2 3">
    <name type="scientific">Pseudomonas monachiensis</name>
    <dbReference type="NCBI Taxonomy" id="3060212"/>
    <lineage>
        <taxon>Bacteria</taxon>
        <taxon>Pseudomonadati</taxon>
        <taxon>Pseudomonadota</taxon>
        <taxon>Gammaproteobacteria</taxon>
        <taxon>Pseudomonadales</taxon>
        <taxon>Pseudomonadaceae</taxon>
        <taxon>Pseudomonas</taxon>
    </lineage>
</organism>
<feature type="transmembrane region" description="Helical" evidence="1">
    <location>
        <begin position="41"/>
        <end position="61"/>
    </location>
</feature>
<sequence length="312" mass="35391">MKSIFLPPTPFLLPLLAILIGVVWACYEIVIKNLSSKDIAFSFAALAAAFVMFYLNICLSLEEKKREESIKMHMVINNDCVIDVFSVSPNKASFIIFNREALSLACMQALNKYSDGNKVKIPQDALTDQDDDSLTASTKFFLINSLFGHWLESYPDWRMNTKSFKSVRHTSFRNSKDSRGNDSFISKEEINETIGNFAKGFSLNKSIMVAKGLTLPPETSLTMKGDNIVLDNPFVRIEFSVTISNEMTLAYPHIGNDGHTMLYVGDENSVLNYDANIDILITMKRERRGSVEYNTYEEWTNKLVEFLKKGFE</sequence>
<name>A0ABW9H6B3_9PSED</name>
<gene>
    <name evidence="2" type="ORF">ACKKH4_10305</name>
</gene>
<evidence type="ECO:0000256" key="1">
    <source>
        <dbReference type="SAM" id="Phobius"/>
    </source>
</evidence>
<dbReference type="RefSeq" id="WP_409078487.1">
    <property type="nucleotide sequence ID" value="NZ_CP178857.1"/>
</dbReference>
<dbReference type="Proteomes" id="UP001631987">
    <property type="component" value="Unassembled WGS sequence"/>
</dbReference>
<reference evidence="2 3" key="1">
    <citation type="submission" date="2024-12" db="EMBL/GenBank/DDBJ databases">
        <title>Pseudomonas species isolated from Lotus nodules promote plant growth.</title>
        <authorList>
            <person name="Yu Y.-H."/>
            <person name="Kurtenbach J."/>
            <person name="Crosbie D."/>
            <person name="Brachmann A."/>
            <person name="Marin M."/>
        </authorList>
    </citation>
    <scope>NUCLEOTIDE SEQUENCE [LARGE SCALE GENOMIC DNA]</scope>
    <source>
        <strain evidence="2 3">PLb12A</strain>
    </source>
</reference>